<organism evidence="2 3">
    <name type="scientific">Portunus trituberculatus</name>
    <name type="common">Swimming crab</name>
    <name type="synonym">Neptunus trituberculatus</name>
    <dbReference type="NCBI Taxonomy" id="210409"/>
    <lineage>
        <taxon>Eukaryota</taxon>
        <taxon>Metazoa</taxon>
        <taxon>Ecdysozoa</taxon>
        <taxon>Arthropoda</taxon>
        <taxon>Crustacea</taxon>
        <taxon>Multicrustacea</taxon>
        <taxon>Malacostraca</taxon>
        <taxon>Eumalacostraca</taxon>
        <taxon>Eucarida</taxon>
        <taxon>Decapoda</taxon>
        <taxon>Pleocyemata</taxon>
        <taxon>Brachyura</taxon>
        <taxon>Eubrachyura</taxon>
        <taxon>Portunoidea</taxon>
        <taxon>Portunidae</taxon>
        <taxon>Portuninae</taxon>
        <taxon>Portunus</taxon>
    </lineage>
</organism>
<gene>
    <name evidence="2" type="ORF">E2C01_083724</name>
</gene>
<accession>A0A5B7J2Y6</accession>
<keyword evidence="3" id="KW-1185">Reference proteome</keyword>
<evidence type="ECO:0000256" key="1">
    <source>
        <dbReference type="SAM" id="MobiDB-lite"/>
    </source>
</evidence>
<reference evidence="2 3" key="1">
    <citation type="submission" date="2019-05" db="EMBL/GenBank/DDBJ databases">
        <title>Another draft genome of Portunus trituberculatus and its Hox gene families provides insights of decapod evolution.</title>
        <authorList>
            <person name="Jeong J.-H."/>
            <person name="Song I."/>
            <person name="Kim S."/>
            <person name="Choi T."/>
            <person name="Kim D."/>
            <person name="Ryu S."/>
            <person name="Kim W."/>
        </authorList>
    </citation>
    <scope>NUCLEOTIDE SEQUENCE [LARGE SCALE GENOMIC DNA]</scope>
    <source>
        <tissue evidence="2">Muscle</tissue>
    </source>
</reference>
<dbReference type="AlphaFoldDB" id="A0A5B7J2Y6"/>
<comment type="caution">
    <text evidence="2">The sequence shown here is derived from an EMBL/GenBank/DDBJ whole genome shotgun (WGS) entry which is preliminary data.</text>
</comment>
<evidence type="ECO:0000313" key="3">
    <source>
        <dbReference type="Proteomes" id="UP000324222"/>
    </source>
</evidence>
<name>A0A5B7J2Y6_PORTR</name>
<protein>
    <submittedName>
        <fullName evidence="2">Uncharacterized protein</fullName>
    </submittedName>
</protein>
<evidence type="ECO:0000313" key="2">
    <source>
        <dbReference type="EMBL" id="MPC88803.1"/>
    </source>
</evidence>
<feature type="compositionally biased region" description="Basic and acidic residues" evidence="1">
    <location>
        <begin position="18"/>
        <end position="29"/>
    </location>
</feature>
<dbReference type="Proteomes" id="UP000324222">
    <property type="component" value="Unassembled WGS sequence"/>
</dbReference>
<feature type="compositionally biased region" description="Basic residues" evidence="1">
    <location>
        <begin position="31"/>
        <end position="43"/>
    </location>
</feature>
<feature type="region of interest" description="Disordered" evidence="1">
    <location>
        <begin position="1"/>
        <end position="79"/>
    </location>
</feature>
<sequence>MERETEAHFSDSYAADKGGMEGRSKEAYKGKYLKGGRRGRGKVRMTQTKCEDAIHYSSSTSPGVCDKAGSMREGQSKRG</sequence>
<proteinExistence type="predicted"/>
<dbReference type="EMBL" id="VSRR010078988">
    <property type="protein sequence ID" value="MPC88803.1"/>
    <property type="molecule type" value="Genomic_DNA"/>
</dbReference>